<dbReference type="Gene3D" id="3.40.630.30">
    <property type="match status" value="1"/>
</dbReference>
<dbReference type="GO" id="GO:0005840">
    <property type="term" value="C:ribosome"/>
    <property type="evidence" value="ECO:0007669"/>
    <property type="project" value="UniProtKB-KW"/>
</dbReference>
<evidence type="ECO:0000259" key="1">
    <source>
        <dbReference type="PROSITE" id="PS51186"/>
    </source>
</evidence>
<dbReference type="InterPro" id="IPR000182">
    <property type="entry name" value="GNAT_dom"/>
</dbReference>
<dbReference type="EMBL" id="FRDL01000006">
    <property type="protein sequence ID" value="SHN69563.1"/>
    <property type="molecule type" value="Genomic_DNA"/>
</dbReference>
<feature type="domain" description="N-acetyltransferase" evidence="1">
    <location>
        <begin position="36"/>
        <end position="182"/>
    </location>
</feature>
<evidence type="ECO:0000313" key="3">
    <source>
        <dbReference type="Proteomes" id="UP000184066"/>
    </source>
</evidence>
<dbReference type="SUPFAM" id="SSF55729">
    <property type="entry name" value="Acyl-CoA N-acyltransferases (Nat)"/>
    <property type="match status" value="1"/>
</dbReference>
<name>A0A1M7TFX3_9RHOB</name>
<dbReference type="GO" id="GO:0016747">
    <property type="term" value="F:acyltransferase activity, transferring groups other than amino-acyl groups"/>
    <property type="evidence" value="ECO:0007669"/>
    <property type="project" value="InterPro"/>
</dbReference>
<proteinExistence type="predicted"/>
<dbReference type="PROSITE" id="PS51186">
    <property type="entry name" value="GNAT"/>
    <property type="match status" value="1"/>
</dbReference>
<protein>
    <submittedName>
        <fullName evidence="2">Ribosomal protein S18 acetylase RimI</fullName>
    </submittedName>
</protein>
<dbReference type="AlphaFoldDB" id="A0A1M7TFX3"/>
<keyword evidence="2" id="KW-0687">Ribonucleoprotein</keyword>
<accession>A0A1M7TFX3</accession>
<dbReference type="RefSeq" id="WP_072747518.1">
    <property type="nucleotide sequence ID" value="NZ_FOHL01000006.1"/>
</dbReference>
<dbReference type="InterPro" id="IPR016181">
    <property type="entry name" value="Acyl_CoA_acyltransferase"/>
</dbReference>
<dbReference type="OrthoDB" id="275336at2"/>
<organism evidence="2 3">
    <name type="scientific">Oceanicella actignis</name>
    <dbReference type="NCBI Taxonomy" id="1189325"/>
    <lineage>
        <taxon>Bacteria</taxon>
        <taxon>Pseudomonadati</taxon>
        <taxon>Pseudomonadota</taxon>
        <taxon>Alphaproteobacteria</taxon>
        <taxon>Rhodobacterales</taxon>
        <taxon>Paracoccaceae</taxon>
        <taxon>Oceanicella</taxon>
    </lineage>
</organism>
<gene>
    <name evidence="2" type="ORF">SAMN05216200_10685</name>
</gene>
<reference evidence="2 3" key="1">
    <citation type="submission" date="2016-12" db="EMBL/GenBank/DDBJ databases">
        <authorList>
            <person name="Song W.-J."/>
            <person name="Kurnit D.M."/>
        </authorList>
    </citation>
    <scope>NUCLEOTIDE SEQUENCE [LARGE SCALE GENOMIC DNA]</scope>
    <source>
        <strain evidence="2 3">CGMCC 1.10808</strain>
    </source>
</reference>
<keyword evidence="2" id="KW-0689">Ribosomal protein</keyword>
<keyword evidence="3" id="KW-1185">Reference proteome</keyword>
<dbReference type="STRING" id="1189325.SAMN04488119_106118"/>
<dbReference type="CDD" id="cd04301">
    <property type="entry name" value="NAT_SF"/>
    <property type="match status" value="1"/>
</dbReference>
<dbReference type="Pfam" id="PF00583">
    <property type="entry name" value="Acetyltransf_1"/>
    <property type="match status" value="1"/>
</dbReference>
<dbReference type="Proteomes" id="UP000184066">
    <property type="component" value="Unassembled WGS sequence"/>
</dbReference>
<sequence>MSPTPGDEVSYVVTWLEMTRRPSAPPAPLPMNAPVSLMRAVRPPVAYFLYLYDMVGAAYHWTDRHADSAEALRAWLHDDDVALFAMLHDGWPGGFFVLDWREAGRCELAYFGLAEQLHGRGLGKWLLGEAVRMGWDREGVEKMTVNTCSLDDPRALPLYQRAGFEPVRRTEATRIIASARRG</sequence>
<evidence type="ECO:0000313" key="2">
    <source>
        <dbReference type="EMBL" id="SHN69563.1"/>
    </source>
</evidence>